<reference evidence="3" key="1">
    <citation type="journal article" date="2019" name="Int. J. Syst. Evol. Microbiol.">
        <title>The Global Catalogue of Microorganisms (GCM) 10K type strain sequencing project: providing services to taxonomists for standard genome sequencing and annotation.</title>
        <authorList>
            <consortium name="The Broad Institute Genomics Platform"/>
            <consortium name="The Broad Institute Genome Sequencing Center for Infectious Disease"/>
            <person name="Wu L."/>
            <person name="Ma J."/>
        </authorList>
    </citation>
    <scope>NUCLEOTIDE SEQUENCE [LARGE SCALE GENOMIC DNA]</scope>
    <source>
        <strain evidence="3">JCM 19635</strain>
    </source>
</reference>
<dbReference type="Proteomes" id="UP001596513">
    <property type="component" value="Unassembled WGS sequence"/>
</dbReference>
<comment type="caution">
    <text evidence="2">The sequence shown here is derived from an EMBL/GenBank/DDBJ whole genome shotgun (WGS) entry which is preliminary data.</text>
</comment>
<keyword evidence="3" id="KW-1185">Reference proteome</keyword>
<sequence length="26" mass="3040">MTYSPDGQWLASASSDKTVDLWRLRR</sequence>
<feature type="repeat" description="WD" evidence="1">
    <location>
        <begin position="1"/>
        <end position="26"/>
    </location>
</feature>
<protein>
    <recommendedName>
        <fullName evidence="4">Anaphase-promoting complex subunit 4 WD40 domain-containing protein</fullName>
    </recommendedName>
</protein>
<evidence type="ECO:0000313" key="3">
    <source>
        <dbReference type="Proteomes" id="UP001596513"/>
    </source>
</evidence>
<organism evidence="2 3">
    <name type="scientific">Hymenobacter humi</name>
    <dbReference type="NCBI Taxonomy" id="1411620"/>
    <lineage>
        <taxon>Bacteria</taxon>
        <taxon>Pseudomonadati</taxon>
        <taxon>Bacteroidota</taxon>
        <taxon>Cytophagia</taxon>
        <taxon>Cytophagales</taxon>
        <taxon>Hymenobacteraceae</taxon>
        <taxon>Hymenobacter</taxon>
    </lineage>
</organism>
<gene>
    <name evidence="2" type="ORF">ACFQT0_24735</name>
</gene>
<evidence type="ECO:0008006" key="4">
    <source>
        <dbReference type="Google" id="ProtNLM"/>
    </source>
</evidence>
<keyword evidence="1" id="KW-0853">WD repeat</keyword>
<dbReference type="InterPro" id="IPR036322">
    <property type="entry name" value="WD40_repeat_dom_sf"/>
</dbReference>
<dbReference type="InterPro" id="IPR001680">
    <property type="entry name" value="WD40_rpt"/>
</dbReference>
<dbReference type="EMBL" id="JBHTEK010000001">
    <property type="protein sequence ID" value="MFC7670211.1"/>
    <property type="molecule type" value="Genomic_DNA"/>
</dbReference>
<evidence type="ECO:0000256" key="1">
    <source>
        <dbReference type="PROSITE-ProRule" id="PRU00221"/>
    </source>
</evidence>
<dbReference type="SUPFAM" id="SSF50978">
    <property type="entry name" value="WD40 repeat-like"/>
    <property type="match status" value="1"/>
</dbReference>
<accession>A0ABW2UDM8</accession>
<name>A0ABW2UDM8_9BACT</name>
<dbReference type="PROSITE" id="PS50082">
    <property type="entry name" value="WD_REPEATS_2"/>
    <property type="match status" value="1"/>
</dbReference>
<dbReference type="PROSITE" id="PS50294">
    <property type="entry name" value="WD_REPEATS_REGION"/>
    <property type="match status" value="1"/>
</dbReference>
<dbReference type="Gene3D" id="2.130.10.10">
    <property type="entry name" value="YVTN repeat-like/Quinoprotein amine dehydrogenase"/>
    <property type="match status" value="1"/>
</dbReference>
<evidence type="ECO:0000313" key="2">
    <source>
        <dbReference type="EMBL" id="MFC7670211.1"/>
    </source>
</evidence>
<dbReference type="Pfam" id="PF00400">
    <property type="entry name" value="WD40"/>
    <property type="match status" value="1"/>
</dbReference>
<proteinExistence type="predicted"/>
<dbReference type="RefSeq" id="WP_380206129.1">
    <property type="nucleotide sequence ID" value="NZ_JBHTEK010000001.1"/>
</dbReference>
<dbReference type="InterPro" id="IPR015943">
    <property type="entry name" value="WD40/YVTN_repeat-like_dom_sf"/>
</dbReference>